<dbReference type="Proteomes" id="UP001454036">
    <property type="component" value="Unassembled WGS sequence"/>
</dbReference>
<dbReference type="AlphaFoldDB" id="A0AAV3Q7H0"/>
<name>A0AAV3Q7H0_LITER</name>
<keyword evidence="2" id="KW-1185">Reference proteome</keyword>
<reference evidence="1 2" key="1">
    <citation type="submission" date="2024-01" db="EMBL/GenBank/DDBJ databases">
        <title>The complete chloroplast genome sequence of Lithospermum erythrorhizon: insights into the phylogenetic relationship among Boraginaceae species and the maternal lineages of purple gromwells.</title>
        <authorList>
            <person name="Okada T."/>
            <person name="Watanabe K."/>
        </authorList>
    </citation>
    <scope>NUCLEOTIDE SEQUENCE [LARGE SCALE GENOMIC DNA]</scope>
</reference>
<protein>
    <submittedName>
        <fullName evidence="1">Uncharacterized protein</fullName>
    </submittedName>
</protein>
<evidence type="ECO:0000313" key="2">
    <source>
        <dbReference type="Proteomes" id="UP001454036"/>
    </source>
</evidence>
<accession>A0AAV3Q7H0</accession>
<gene>
    <name evidence="1" type="ORF">LIER_38856</name>
</gene>
<evidence type="ECO:0000313" key="1">
    <source>
        <dbReference type="EMBL" id="GAA0159371.1"/>
    </source>
</evidence>
<dbReference type="EMBL" id="BAABME010020098">
    <property type="protein sequence ID" value="GAA0159371.1"/>
    <property type="molecule type" value="Genomic_DNA"/>
</dbReference>
<sequence length="122" mass="13313">MHSLGSSHSYPSKSSAQTFLHCLSHFSSNPLGTIYYHDMHKMCCYPQALASPQEVEVSGGVKISSPPPSPSGFLSLCRPKGGLRAASTTMVLANSESAMFQHALELDGELSWERTKVDKIWK</sequence>
<comment type="caution">
    <text evidence="1">The sequence shown here is derived from an EMBL/GenBank/DDBJ whole genome shotgun (WGS) entry which is preliminary data.</text>
</comment>
<organism evidence="1 2">
    <name type="scientific">Lithospermum erythrorhizon</name>
    <name type="common">Purple gromwell</name>
    <name type="synonym">Lithospermum officinale var. erythrorhizon</name>
    <dbReference type="NCBI Taxonomy" id="34254"/>
    <lineage>
        <taxon>Eukaryota</taxon>
        <taxon>Viridiplantae</taxon>
        <taxon>Streptophyta</taxon>
        <taxon>Embryophyta</taxon>
        <taxon>Tracheophyta</taxon>
        <taxon>Spermatophyta</taxon>
        <taxon>Magnoliopsida</taxon>
        <taxon>eudicotyledons</taxon>
        <taxon>Gunneridae</taxon>
        <taxon>Pentapetalae</taxon>
        <taxon>asterids</taxon>
        <taxon>lamiids</taxon>
        <taxon>Boraginales</taxon>
        <taxon>Boraginaceae</taxon>
        <taxon>Boraginoideae</taxon>
        <taxon>Lithospermeae</taxon>
        <taxon>Lithospermum</taxon>
    </lineage>
</organism>
<proteinExistence type="predicted"/>